<dbReference type="EMBL" id="CAVMJV010000012">
    <property type="protein sequence ID" value="CAK5046220.1"/>
    <property type="molecule type" value="Genomic_DNA"/>
</dbReference>
<reference evidence="1" key="1">
    <citation type="submission" date="2023-11" db="EMBL/GenBank/DDBJ databases">
        <authorList>
            <person name="Poullet M."/>
        </authorList>
    </citation>
    <scope>NUCLEOTIDE SEQUENCE</scope>
    <source>
        <strain evidence="1">E1834</strain>
    </source>
</reference>
<evidence type="ECO:0000313" key="1">
    <source>
        <dbReference type="EMBL" id="CAK5046220.1"/>
    </source>
</evidence>
<dbReference type="Proteomes" id="UP001497535">
    <property type="component" value="Unassembled WGS sequence"/>
</dbReference>
<sequence>MEPGVAKRTECKYSRRHAKKWCAHSDEKRGFISTTCSIELELALVKGYRVTKASGWPSSVLAAENPKLEQELKNEFIEKNQKEYGIKLEPSRIAKNDGMRYLAKTCNNSM</sequence>
<proteinExistence type="predicted"/>
<keyword evidence="2" id="KW-1185">Reference proteome</keyword>
<accession>A0ACB0YGU5</accession>
<organism evidence="1 2">
    <name type="scientific">Meloidogyne enterolobii</name>
    <name type="common">Root-knot nematode worm</name>
    <name type="synonym">Meloidogyne mayaguensis</name>
    <dbReference type="NCBI Taxonomy" id="390850"/>
    <lineage>
        <taxon>Eukaryota</taxon>
        <taxon>Metazoa</taxon>
        <taxon>Ecdysozoa</taxon>
        <taxon>Nematoda</taxon>
        <taxon>Chromadorea</taxon>
        <taxon>Rhabditida</taxon>
        <taxon>Tylenchina</taxon>
        <taxon>Tylenchomorpha</taxon>
        <taxon>Tylenchoidea</taxon>
        <taxon>Meloidogynidae</taxon>
        <taxon>Meloidogyninae</taxon>
        <taxon>Meloidogyne</taxon>
    </lineage>
</organism>
<name>A0ACB0YGU5_MELEN</name>
<gene>
    <name evidence="1" type="ORF">MENTE1834_LOCUS11997</name>
</gene>
<comment type="caution">
    <text evidence="1">The sequence shown here is derived from an EMBL/GenBank/DDBJ whole genome shotgun (WGS) entry which is preliminary data.</text>
</comment>
<protein>
    <submittedName>
        <fullName evidence="1">Uncharacterized protein</fullName>
    </submittedName>
</protein>
<evidence type="ECO:0000313" key="2">
    <source>
        <dbReference type="Proteomes" id="UP001497535"/>
    </source>
</evidence>